<evidence type="ECO:0000313" key="3">
    <source>
        <dbReference type="Proteomes" id="UP001611383"/>
    </source>
</evidence>
<keyword evidence="3" id="KW-1185">Reference proteome</keyword>
<proteinExistence type="predicted"/>
<dbReference type="PANTHER" id="PTHR43433">
    <property type="entry name" value="HYDROLASE, ALPHA/BETA FOLD FAMILY PROTEIN"/>
    <property type="match status" value="1"/>
</dbReference>
<reference evidence="2 3" key="1">
    <citation type="submission" date="2019-08" db="EMBL/GenBank/DDBJ databases">
        <title>Archangium and Cystobacter genomes.</title>
        <authorList>
            <person name="Chen I.-C.K."/>
            <person name="Wielgoss S."/>
        </authorList>
    </citation>
    <scope>NUCLEOTIDE SEQUENCE [LARGE SCALE GENOMIC DNA]</scope>
    <source>
        <strain evidence="2 3">Cbm 6</strain>
    </source>
</reference>
<feature type="domain" description="AB hydrolase-1" evidence="1">
    <location>
        <begin position="21"/>
        <end position="134"/>
    </location>
</feature>
<dbReference type="SUPFAM" id="SSF53474">
    <property type="entry name" value="alpha/beta-Hydrolases"/>
    <property type="match status" value="1"/>
</dbReference>
<dbReference type="EMBL" id="CP043494">
    <property type="protein sequence ID" value="WNG52785.1"/>
    <property type="molecule type" value="Genomic_DNA"/>
</dbReference>
<accession>A0ABY9XBM3</accession>
<dbReference type="InterPro" id="IPR000073">
    <property type="entry name" value="AB_hydrolase_1"/>
</dbReference>
<dbReference type="Pfam" id="PF00561">
    <property type="entry name" value="Abhydrolase_1"/>
    <property type="match status" value="1"/>
</dbReference>
<dbReference type="PANTHER" id="PTHR43433:SF10">
    <property type="entry name" value="AB HYDROLASE-1 DOMAIN-CONTAINING PROTEIN"/>
    <property type="match status" value="1"/>
</dbReference>
<name>A0ABY9XBM3_9BACT</name>
<dbReference type="InterPro" id="IPR029058">
    <property type="entry name" value="AB_hydrolase_fold"/>
</dbReference>
<organism evidence="2 3">
    <name type="scientific">Archangium minus</name>
    <dbReference type="NCBI Taxonomy" id="83450"/>
    <lineage>
        <taxon>Bacteria</taxon>
        <taxon>Pseudomonadati</taxon>
        <taxon>Myxococcota</taxon>
        <taxon>Myxococcia</taxon>
        <taxon>Myxococcales</taxon>
        <taxon>Cystobacterineae</taxon>
        <taxon>Archangiaceae</taxon>
        <taxon>Archangium</taxon>
    </lineage>
</organism>
<protein>
    <submittedName>
        <fullName evidence="2">Alpha/beta hydrolase</fullName>
    </submittedName>
</protein>
<sequence length="277" mass="29592">MDREEGRRVGWSEWGSAQGTPVLFCTGAGMTSSFGFGADALRELGVRLICIDRPGLGRSAPDPNKSLESYARDVEAVLRSEGIKRPPVIGFSQGAPFAITLAGANIVSAVAIVSGQDELAYPPTRQLLHPDVAGLVAAIEKDRAGFEAAFAARVDAEGLWALIIGMSAPEDRAIYNEPAFATAYRQSLAEGFAQGPGGYVRDLTLAMSRWPMQPEAITVPVSLWYGKRDTSTVHSPDFGATLSSRFPHATLHAFADEGGSLLWTRSRDILSELLKAG</sequence>
<dbReference type="Gene3D" id="3.40.50.1820">
    <property type="entry name" value="alpha/beta hydrolase"/>
    <property type="match status" value="1"/>
</dbReference>
<dbReference type="InterPro" id="IPR050471">
    <property type="entry name" value="AB_hydrolase"/>
</dbReference>
<dbReference type="Proteomes" id="UP001611383">
    <property type="component" value="Chromosome"/>
</dbReference>
<keyword evidence="2" id="KW-0378">Hydrolase</keyword>
<dbReference type="GO" id="GO:0016787">
    <property type="term" value="F:hydrolase activity"/>
    <property type="evidence" value="ECO:0007669"/>
    <property type="project" value="UniProtKB-KW"/>
</dbReference>
<gene>
    <name evidence="2" type="ORF">F0U60_36435</name>
</gene>
<evidence type="ECO:0000313" key="2">
    <source>
        <dbReference type="EMBL" id="WNG52785.1"/>
    </source>
</evidence>
<evidence type="ECO:0000259" key="1">
    <source>
        <dbReference type="Pfam" id="PF00561"/>
    </source>
</evidence>